<evidence type="ECO:0000256" key="2">
    <source>
        <dbReference type="SAM" id="SignalP"/>
    </source>
</evidence>
<gene>
    <name evidence="3" type="ORF">GCM10022235_29220</name>
</gene>
<dbReference type="EMBL" id="BAABAA010000003">
    <property type="protein sequence ID" value="GAA3559180.1"/>
    <property type="molecule type" value="Genomic_DNA"/>
</dbReference>
<feature type="chain" id="PRO_5045319777" description="Lipoprotein" evidence="2">
    <location>
        <begin position="20"/>
        <end position="197"/>
    </location>
</feature>
<keyword evidence="2" id="KW-0732">Signal</keyword>
<name>A0ABP6WZL0_9ACTN</name>
<feature type="region of interest" description="Disordered" evidence="1">
    <location>
        <begin position="25"/>
        <end position="53"/>
    </location>
</feature>
<comment type="caution">
    <text evidence="3">The sequence shown here is derived from an EMBL/GenBank/DDBJ whole genome shotgun (WGS) entry which is preliminary data.</text>
</comment>
<evidence type="ECO:0000313" key="3">
    <source>
        <dbReference type="EMBL" id="GAA3559180.1"/>
    </source>
</evidence>
<evidence type="ECO:0000256" key="1">
    <source>
        <dbReference type="SAM" id="MobiDB-lite"/>
    </source>
</evidence>
<organism evidence="3 4">
    <name type="scientific">Kribbella ginsengisoli</name>
    <dbReference type="NCBI Taxonomy" id="363865"/>
    <lineage>
        <taxon>Bacteria</taxon>
        <taxon>Bacillati</taxon>
        <taxon>Actinomycetota</taxon>
        <taxon>Actinomycetes</taxon>
        <taxon>Propionibacteriales</taxon>
        <taxon>Kribbellaceae</taxon>
        <taxon>Kribbella</taxon>
    </lineage>
</organism>
<keyword evidence="4" id="KW-1185">Reference proteome</keyword>
<evidence type="ECO:0008006" key="5">
    <source>
        <dbReference type="Google" id="ProtNLM"/>
    </source>
</evidence>
<feature type="signal peptide" evidence="2">
    <location>
        <begin position="1"/>
        <end position="19"/>
    </location>
</feature>
<protein>
    <recommendedName>
        <fullName evidence="5">Lipoprotein</fullName>
    </recommendedName>
</protein>
<accession>A0ABP6WZL0</accession>
<reference evidence="4" key="1">
    <citation type="journal article" date="2019" name="Int. J. Syst. Evol. Microbiol.">
        <title>The Global Catalogue of Microorganisms (GCM) 10K type strain sequencing project: providing services to taxonomists for standard genome sequencing and annotation.</title>
        <authorList>
            <consortium name="The Broad Institute Genomics Platform"/>
            <consortium name="The Broad Institute Genome Sequencing Center for Infectious Disease"/>
            <person name="Wu L."/>
            <person name="Ma J."/>
        </authorList>
    </citation>
    <scope>NUCLEOTIDE SEQUENCE [LARGE SCALE GENOMIC DNA]</scope>
    <source>
        <strain evidence="4">JCM 16928</strain>
    </source>
</reference>
<feature type="compositionally biased region" description="Low complexity" evidence="1">
    <location>
        <begin position="31"/>
        <end position="53"/>
    </location>
</feature>
<proteinExistence type="predicted"/>
<dbReference type="RefSeq" id="WP_344840944.1">
    <property type="nucleotide sequence ID" value="NZ_BAABAA010000003.1"/>
</dbReference>
<sequence length="197" mass="20441">MPRRPLLLTVALCALPLAACNNSPEAGQPNTAPATSTTPTPTAPSTPTYTSEEQAAITAAKARYAVARAAAGAALAQPGKATRAALEKAGNGGEWVNAIADQIATEQENGWYQTGAAKIVSTAVKSVNLTSTQPEVRLTSCIDSTSLVTRYQSNGQPVPEGSSDGPRHKFQSRLVYAPDAGGKKMWFLVEEKVAGAC</sequence>
<dbReference type="Proteomes" id="UP001501222">
    <property type="component" value="Unassembled WGS sequence"/>
</dbReference>
<evidence type="ECO:0000313" key="4">
    <source>
        <dbReference type="Proteomes" id="UP001501222"/>
    </source>
</evidence>